<dbReference type="EMBL" id="NRSJ01000033">
    <property type="protein sequence ID" value="MBK1706093.1"/>
    <property type="molecule type" value="Genomic_DNA"/>
</dbReference>
<evidence type="ECO:0000313" key="6">
    <source>
        <dbReference type="Proteomes" id="UP001296776"/>
    </source>
</evidence>
<dbReference type="PANTHER" id="PTHR30408">
    <property type="entry name" value="TYPE-1 RESTRICTION ENZYME ECOKI SPECIFICITY PROTEIN"/>
    <property type="match status" value="1"/>
</dbReference>
<dbReference type="PANTHER" id="PTHR30408:SF12">
    <property type="entry name" value="TYPE I RESTRICTION ENZYME MJAVIII SPECIFICITY SUBUNIT"/>
    <property type="match status" value="1"/>
</dbReference>
<dbReference type="AlphaFoldDB" id="A0AAJ0U6J7"/>
<dbReference type="Gene3D" id="3.90.220.20">
    <property type="entry name" value="DNA methylase specificity domains"/>
    <property type="match status" value="1"/>
</dbReference>
<dbReference type="GO" id="GO:0009307">
    <property type="term" value="P:DNA restriction-modification system"/>
    <property type="evidence" value="ECO:0007669"/>
    <property type="project" value="UniProtKB-KW"/>
</dbReference>
<dbReference type="CDD" id="cd17521">
    <property type="entry name" value="RMtype1_S_Sau13435ORF2165P_TRD2-CR2_like"/>
    <property type="match status" value="1"/>
</dbReference>
<dbReference type="InterPro" id="IPR000055">
    <property type="entry name" value="Restrct_endonuc_typeI_TRD"/>
</dbReference>
<sequence length="220" mass="24598">MSEQKIGLVPRLRFPEFREAGEWEETTLGQNLSRQPEYGINAPAVTYSDELPTYLRITDISDDGQIRQDQKVSIAKKITDENYLNAGDIVLARTGTSVGKAYKYRNEDGRLVFAGFLIRVRPDKSKINSELLFQFLSTGKYWRWVAFTSTRSGQPGINGTEYASLPIQLPPTLKEQEKIAACLSSLDTLIAAQAEKLNALKAHKKGLMQQLFPSPEIVSG</sequence>
<accession>A0AAJ0U6J7</accession>
<evidence type="ECO:0000259" key="4">
    <source>
        <dbReference type="Pfam" id="PF01420"/>
    </source>
</evidence>
<dbReference type="Pfam" id="PF01420">
    <property type="entry name" value="Methylase_S"/>
    <property type="match status" value="1"/>
</dbReference>
<reference evidence="5" key="2">
    <citation type="journal article" date="2020" name="Microorganisms">
        <title>Osmotic Adaptation and Compatible Solute Biosynthesis of Phototrophic Bacteria as Revealed from Genome Analyses.</title>
        <authorList>
            <person name="Imhoff J.F."/>
            <person name="Rahn T."/>
            <person name="Kunzel S."/>
            <person name="Keller A."/>
            <person name="Neulinger S.C."/>
        </authorList>
    </citation>
    <scope>NUCLEOTIDE SEQUENCE</scope>
    <source>
        <strain evidence="5">DSM 11080</strain>
    </source>
</reference>
<dbReference type="InterPro" id="IPR044946">
    <property type="entry name" value="Restrct_endonuc_typeI_TRD_sf"/>
</dbReference>
<organism evidence="5 6">
    <name type="scientific">Halochromatium glycolicum</name>
    <dbReference type="NCBI Taxonomy" id="85075"/>
    <lineage>
        <taxon>Bacteria</taxon>
        <taxon>Pseudomonadati</taxon>
        <taxon>Pseudomonadota</taxon>
        <taxon>Gammaproteobacteria</taxon>
        <taxon>Chromatiales</taxon>
        <taxon>Chromatiaceae</taxon>
        <taxon>Halochromatium</taxon>
    </lineage>
</organism>
<keyword evidence="2" id="KW-0680">Restriction system</keyword>
<proteinExistence type="inferred from homology"/>
<evidence type="ECO:0000256" key="3">
    <source>
        <dbReference type="ARBA" id="ARBA00023125"/>
    </source>
</evidence>
<dbReference type="InterPro" id="IPR052021">
    <property type="entry name" value="Type-I_RS_S_subunit"/>
</dbReference>
<evidence type="ECO:0000256" key="1">
    <source>
        <dbReference type="ARBA" id="ARBA00010923"/>
    </source>
</evidence>
<dbReference type="Proteomes" id="UP001296776">
    <property type="component" value="Unassembled WGS sequence"/>
</dbReference>
<feature type="domain" description="Type I restriction modification DNA specificity" evidence="4">
    <location>
        <begin position="63"/>
        <end position="201"/>
    </location>
</feature>
<comment type="caution">
    <text evidence="5">The sequence shown here is derived from an EMBL/GenBank/DDBJ whole genome shotgun (WGS) entry which is preliminary data.</text>
</comment>
<keyword evidence="6" id="KW-1185">Reference proteome</keyword>
<protein>
    <recommendedName>
        <fullName evidence="4">Type I restriction modification DNA specificity domain-containing protein</fullName>
    </recommendedName>
</protein>
<reference evidence="5" key="1">
    <citation type="submission" date="2017-08" db="EMBL/GenBank/DDBJ databases">
        <authorList>
            <person name="Imhoff J.F."/>
            <person name="Rahn T."/>
            <person name="Kuenzel S."/>
            <person name="Neulinger S.C."/>
        </authorList>
    </citation>
    <scope>NUCLEOTIDE SEQUENCE</scope>
    <source>
        <strain evidence="5">DSM 11080</strain>
    </source>
</reference>
<name>A0AAJ0U6J7_9GAMM</name>
<keyword evidence="3" id="KW-0238">DNA-binding</keyword>
<gene>
    <name evidence="5" type="ORF">CKO40_16430</name>
</gene>
<evidence type="ECO:0000313" key="5">
    <source>
        <dbReference type="EMBL" id="MBK1706093.1"/>
    </source>
</evidence>
<dbReference type="GO" id="GO:0003677">
    <property type="term" value="F:DNA binding"/>
    <property type="evidence" value="ECO:0007669"/>
    <property type="project" value="UniProtKB-KW"/>
</dbReference>
<dbReference type="SUPFAM" id="SSF116734">
    <property type="entry name" value="DNA methylase specificity domain"/>
    <property type="match status" value="1"/>
</dbReference>
<evidence type="ECO:0000256" key="2">
    <source>
        <dbReference type="ARBA" id="ARBA00022747"/>
    </source>
</evidence>
<comment type="similarity">
    <text evidence="1">Belongs to the type-I restriction system S methylase family.</text>
</comment>
<dbReference type="RefSeq" id="WP_200347508.1">
    <property type="nucleotide sequence ID" value="NZ_NRSJ01000033.1"/>
</dbReference>